<dbReference type="Proteomes" id="UP000887565">
    <property type="component" value="Unplaced"/>
</dbReference>
<sequence length="190" mass="21427">MTSRIEEEDGAKFNGIDSQTEYFIPMNNSTENLDTTSGAVVYYILAANVAFLTFYLFFITIFINHSKHLSTSCYIFIKFLCMADICILISLLLVNITYNGIITTDATFLSYMRLSSDLFGDGFGYFPTLFVNILIGFNRFTAIEDECFQKRRMKPFRGNLTTDFAVAAAIDFLTHNKAAFAETSLDASII</sequence>
<evidence type="ECO:0000313" key="2">
    <source>
        <dbReference type="Proteomes" id="UP000887565"/>
    </source>
</evidence>
<keyword evidence="1" id="KW-0812">Transmembrane</keyword>
<reference evidence="3" key="1">
    <citation type="submission" date="2022-11" db="UniProtKB">
        <authorList>
            <consortium name="WormBaseParasite"/>
        </authorList>
    </citation>
    <scope>IDENTIFICATION</scope>
</reference>
<feature type="transmembrane region" description="Helical" evidence="1">
    <location>
        <begin position="75"/>
        <end position="102"/>
    </location>
</feature>
<keyword evidence="1" id="KW-1133">Transmembrane helix</keyword>
<name>A0A915KYX2_ROMCU</name>
<dbReference type="SUPFAM" id="SSF81321">
    <property type="entry name" value="Family A G protein-coupled receptor-like"/>
    <property type="match status" value="1"/>
</dbReference>
<keyword evidence="1" id="KW-0472">Membrane</keyword>
<proteinExistence type="predicted"/>
<feature type="transmembrane region" description="Helical" evidence="1">
    <location>
        <begin position="40"/>
        <end position="63"/>
    </location>
</feature>
<dbReference type="AlphaFoldDB" id="A0A915KYX2"/>
<protein>
    <submittedName>
        <fullName evidence="3">G_PROTEIN_RECEP_F1_2 domain-containing protein</fullName>
    </submittedName>
</protein>
<accession>A0A915KYX2</accession>
<evidence type="ECO:0000313" key="3">
    <source>
        <dbReference type="WBParaSite" id="nRc.2.0.1.t44016-RA"/>
    </source>
</evidence>
<evidence type="ECO:0000256" key="1">
    <source>
        <dbReference type="SAM" id="Phobius"/>
    </source>
</evidence>
<feature type="transmembrane region" description="Helical" evidence="1">
    <location>
        <begin position="122"/>
        <end position="142"/>
    </location>
</feature>
<dbReference type="WBParaSite" id="nRc.2.0.1.t44016-RA">
    <property type="protein sequence ID" value="nRc.2.0.1.t44016-RA"/>
    <property type="gene ID" value="nRc.2.0.1.g44016"/>
</dbReference>
<organism evidence="2 3">
    <name type="scientific">Romanomermis culicivorax</name>
    <name type="common">Nematode worm</name>
    <dbReference type="NCBI Taxonomy" id="13658"/>
    <lineage>
        <taxon>Eukaryota</taxon>
        <taxon>Metazoa</taxon>
        <taxon>Ecdysozoa</taxon>
        <taxon>Nematoda</taxon>
        <taxon>Enoplea</taxon>
        <taxon>Dorylaimia</taxon>
        <taxon>Mermithida</taxon>
        <taxon>Mermithoidea</taxon>
        <taxon>Mermithidae</taxon>
        <taxon>Romanomermis</taxon>
    </lineage>
</organism>
<keyword evidence="2" id="KW-1185">Reference proteome</keyword>